<evidence type="ECO:0000313" key="2">
    <source>
        <dbReference type="EMBL" id="GAA3606152.1"/>
    </source>
</evidence>
<sequence length="111" mass="11572">MSQGVAANPVCRSTPTSRPRSSASGCRKAAGHRAAPPYPQVAYTGQVVHALVNTADPAGRGRRPRRRPTGEGGMGAVRLLLGTPGRRAAPARLPRAPSGEPYDYDLADDDA</sequence>
<comment type="caution">
    <text evidence="2">The sequence shown here is derived from an EMBL/GenBank/DDBJ whole genome shotgun (WGS) entry which is preliminary data.</text>
</comment>
<protein>
    <submittedName>
        <fullName evidence="2">Uncharacterized protein</fullName>
    </submittedName>
</protein>
<dbReference type="Proteomes" id="UP001500630">
    <property type="component" value="Unassembled WGS sequence"/>
</dbReference>
<feature type="compositionally biased region" description="Acidic residues" evidence="1">
    <location>
        <begin position="102"/>
        <end position="111"/>
    </location>
</feature>
<organism evidence="2 3">
    <name type="scientific">Nonomuraea rosea</name>
    <dbReference type="NCBI Taxonomy" id="638574"/>
    <lineage>
        <taxon>Bacteria</taxon>
        <taxon>Bacillati</taxon>
        <taxon>Actinomycetota</taxon>
        <taxon>Actinomycetes</taxon>
        <taxon>Streptosporangiales</taxon>
        <taxon>Streptosporangiaceae</taxon>
        <taxon>Nonomuraea</taxon>
    </lineage>
</organism>
<gene>
    <name evidence="2" type="ORF">GCM10022419_108760</name>
</gene>
<dbReference type="EMBL" id="BAABDQ010000041">
    <property type="protein sequence ID" value="GAA3606152.1"/>
    <property type="molecule type" value="Genomic_DNA"/>
</dbReference>
<evidence type="ECO:0000313" key="3">
    <source>
        <dbReference type="Proteomes" id="UP001500630"/>
    </source>
</evidence>
<feature type="region of interest" description="Disordered" evidence="1">
    <location>
        <begin position="53"/>
        <end position="111"/>
    </location>
</feature>
<evidence type="ECO:0000256" key="1">
    <source>
        <dbReference type="SAM" id="MobiDB-lite"/>
    </source>
</evidence>
<feature type="compositionally biased region" description="Low complexity" evidence="1">
    <location>
        <begin position="84"/>
        <end position="97"/>
    </location>
</feature>
<proteinExistence type="predicted"/>
<feature type="compositionally biased region" description="Low complexity" evidence="1">
    <location>
        <begin position="12"/>
        <end position="22"/>
    </location>
</feature>
<reference evidence="3" key="1">
    <citation type="journal article" date="2019" name="Int. J. Syst. Evol. Microbiol.">
        <title>The Global Catalogue of Microorganisms (GCM) 10K type strain sequencing project: providing services to taxonomists for standard genome sequencing and annotation.</title>
        <authorList>
            <consortium name="The Broad Institute Genomics Platform"/>
            <consortium name="The Broad Institute Genome Sequencing Center for Infectious Disease"/>
            <person name="Wu L."/>
            <person name="Ma J."/>
        </authorList>
    </citation>
    <scope>NUCLEOTIDE SEQUENCE [LARGE SCALE GENOMIC DNA]</scope>
    <source>
        <strain evidence="3">JCM 17326</strain>
    </source>
</reference>
<accession>A0ABP6ZFM8</accession>
<name>A0ABP6ZFM8_9ACTN</name>
<feature type="region of interest" description="Disordered" evidence="1">
    <location>
        <begin position="1"/>
        <end position="38"/>
    </location>
</feature>
<keyword evidence="3" id="KW-1185">Reference proteome</keyword>